<feature type="transmembrane region" description="Helical" evidence="8">
    <location>
        <begin position="268"/>
        <end position="289"/>
    </location>
</feature>
<feature type="transmembrane region" description="Helical" evidence="8">
    <location>
        <begin position="237"/>
        <end position="262"/>
    </location>
</feature>
<protein>
    <submittedName>
        <fullName evidence="9">Major Facilitator Superfamily protein</fullName>
    </submittedName>
</protein>
<evidence type="ECO:0000256" key="4">
    <source>
        <dbReference type="ARBA" id="ARBA00022692"/>
    </source>
</evidence>
<keyword evidence="6 8" id="KW-0472">Membrane</keyword>
<dbReference type="PANTHER" id="PTHR23517:SF2">
    <property type="entry name" value="MULTIDRUG RESISTANCE PROTEIN MDTH"/>
    <property type="match status" value="1"/>
</dbReference>
<feature type="transmembrane region" description="Helical" evidence="8">
    <location>
        <begin position="310"/>
        <end position="336"/>
    </location>
</feature>
<proteinExistence type="predicted"/>
<feature type="transmembrane region" description="Helical" evidence="8">
    <location>
        <begin position="164"/>
        <end position="182"/>
    </location>
</feature>
<evidence type="ECO:0000256" key="3">
    <source>
        <dbReference type="ARBA" id="ARBA00022475"/>
    </source>
</evidence>
<dbReference type="PANTHER" id="PTHR23517">
    <property type="entry name" value="RESISTANCE PROTEIN MDTM, PUTATIVE-RELATED-RELATED"/>
    <property type="match status" value="1"/>
</dbReference>
<keyword evidence="3" id="KW-1003">Cell membrane</keyword>
<feature type="transmembrane region" description="Helical" evidence="8">
    <location>
        <begin position="123"/>
        <end position="144"/>
    </location>
</feature>
<evidence type="ECO:0000256" key="6">
    <source>
        <dbReference type="ARBA" id="ARBA00023136"/>
    </source>
</evidence>
<dbReference type="InterPro" id="IPR036259">
    <property type="entry name" value="MFS_trans_sf"/>
</dbReference>
<dbReference type="GeneID" id="43282717"/>
<accession>A0A1C6VZY1</accession>
<dbReference type="Pfam" id="PF07690">
    <property type="entry name" value="MFS_1"/>
    <property type="match status" value="1"/>
</dbReference>
<evidence type="ECO:0000256" key="2">
    <source>
        <dbReference type="ARBA" id="ARBA00022448"/>
    </source>
</evidence>
<feature type="transmembrane region" description="Helical" evidence="8">
    <location>
        <begin position="398"/>
        <end position="422"/>
    </location>
</feature>
<evidence type="ECO:0000313" key="9">
    <source>
        <dbReference type="EMBL" id="SCL71891.1"/>
    </source>
</evidence>
<evidence type="ECO:0000256" key="8">
    <source>
        <dbReference type="SAM" id="Phobius"/>
    </source>
</evidence>
<dbReference type="Gene3D" id="1.20.1250.20">
    <property type="entry name" value="MFS general substrate transporter like domains"/>
    <property type="match status" value="1"/>
</dbReference>
<dbReference type="EMBL" id="FMIB01000002">
    <property type="protein sequence ID" value="SCL71891.1"/>
    <property type="molecule type" value="Genomic_DNA"/>
</dbReference>
<feature type="compositionally biased region" description="Basic and acidic residues" evidence="7">
    <location>
        <begin position="424"/>
        <end position="454"/>
    </location>
</feature>
<feature type="transmembrane region" description="Helical" evidence="8">
    <location>
        <begin position="70"/>
        <end position="91"/>
    </location>
</feature>
<evidence type="ECO:0000256" key="7">
    <source>
        <dbReference type="SAM" id="MobiDB-lite"/>
    </source>
</evidence>
<evidence type="ECO:0000256" key="1">
    <source>
        <dbReference type="ARBA" id="ARBA00004651"/>
    </source>
</evidence>
<dbReference type="RefSeq" id="WP_139131954.1">
    <property type="nucleotide sequence ID" value="NZ_FMIB01000002.1"/>
</dbReference>
<dbReference type="SUPFAM" id="SSF103473">
    <property type="entry name" value="MFS general substrate transporter"/>
    <property type="match status" value="1"/>
</dbReference>
<dbReference type="Proteomes" id="UP000198605">
    <property type="component" value="Unassembled WGS sequence"/>
</dbReference>
<gene>
    <name evidence="9" type="ORF">GA0070603_6113</name>
</gene>
<dbReference type="GO" id="GO:0022857">
    <property type="term" value="F:transmembrane transporter activity"/>
    <property type="evidence" value="ECO:0007669"/>
    <property type="project" value="InterPro"/>
</dbReference>
<evidence type="ECO:0000313" key="10">
    <source>
        <dbReference type="Proteomes" id="UP000198605"/>
    </source>
</evidence>
<feature type="transmembrane region" description="Helical" evidence="8">
    <location>
        <begin position="188"/>
        <end position="207"/>
    </location>
</feature>
<organism evidence="9 10">
    <name type="scientific">Micromonospora chersina</name>
    <dbReference type="NCBI Taxonomy" id="47854"/>
    <lineage>
        <taxon>Bacteria</taxon>
        <taxon>Bacillati</taxon>
        <taxon>Actinomycetota</taxon>
        <taxon>Actinomycetes</taxon>
        <taxon>Micromonosporales</taxon>
        <taxon>Micromonosporaceae</taxon>
        <taxon>Micromonospora</taxon>
    </lineage>
</organism>
<comment type="subcellular location">
    <subcellularLocation>
        <location evidence="1">Cell membrane</location>
        <topology evidence="1">Multi-pass membrane protein</topology>
    </subcellularLocation>
</comment>
<dbReference type="AlphaFoldDB" id="A0A1C6VZY1"/>
<dbReference type="GO" id="GO:0005886">
    <property type="term" value="C:plasma membrane"/>
    <property type="evidence" value="ECO:0007669"/>
    <property type="project" value="UniProtKB-SubCell"/>
</dbReference>
<dbReference type="OrthoDB" id="3865324at2"/>
<sequence length="471" mass="48712">MHRRTETGLLCGMGASKLSATLVRQVVPPPGVTRPLATLALVYSCGSGIFAAGSPIFFTRVVGLTPVEVGLGISVGAAVSVLASVPLGVLMDRAGVRLLWIASAILEALAFASYPFVRGLAGFLIVVAVLAAVHSLSRVAVQVYSLAAFPPAERVRAQAYQRTALNVGFTLGGAAAGLAMAFDTVLAYQTMVWGTAAVVGLCIIVVARLPRLDAPAPESALARKRGRSFRLLRDPSVLSVSGLAGALHANEAILSLLLPLWIISRTDAPTPMVATLFVLNAVLVVVFQVRTSRGAETAGGAARALRHGGLFTALACLLFGATIWTADIATIAVLVAGTVALTLGEMTNAVGAWGTVSALSPPERRGEYIGVFELGDRLQRLSAPVAFVALALGTGGGAWGWLVIAGVFVVAASLIGVTVSWAERRRPTPPDSTEDRENPTQLTDEHTAVGDRGHAPAAKPGVRTGAATRRS</sequence>
<feature type="region of interest" description="Disordered" evidence="7">
    <location>
        <begin position="424"/>
        <end position="471"/>
    </location>
</feature>
<keyword evidence="4 8" id="KW-0812">Transmembrane</keyword>
<keyword evidence="5 8" id="KW-1133">Transmembrane helix</keyword>
<name>A0A1C6VZY1_9ACTN</name>
<dbReference type="InterPro" id="IPR011701">
    <property type="entry name" value="MFS"/>
</dbReference>
<dbReference type="STRING" id="47854.GA0070603_6113"/>
<feature type="transmembrane region" description="Helical" evidence="8">
    <location>
        <begin position="36"/>
        <end position="58"/>
    </location>
</feature>
<dbReference type="InterPro" id="IPR050171">
    <property type="entry name" value="MFS_Transporters"/>
</dbReference>
<keyword evidence="2" id="KW-0813">Transport</keyword>
<keyword evidence="10" id="KW-1185">Reference proteome</keyword>
<evidence type="ECO:0000256" key="5">
    <source>
        <dbReference type="ARBA" id="ARBA00022989"/>
    </source>
</evidence>
<feature type="transmembrane region" description="Helical" evidence="8">
    <location>
        <begin position="98"/>
        <end position="117"/>
    </location>
</feature>
<reference evidence="10" key="1">
    <citation type="submission" date="2016-06" db="EMBL/GenBank/DDBJ databases">
        <authorList>
            <person name="Varghese N."/>
            <person name="Submissions Spin"/>
        </authorList>
    </citation>
    <scope>NUCLEOTIDE SEQUENCE [LARGE SCALE GENOMIC DNA]</scope>
    <source>
        <strain evidence="10">DSM 44151</strain>
    </source>
</reference>